<comment type="cofactor">
    <cofactor evidence="7">
        <name>Zn(2+)</name>
        <dbReference type="ChEBI" id="CHEBI:29105"/>
    </cofactor>
</comment>
<dbReference type="GO" id="GO:0120539">
    <property type="term" value="F:4-hydroxy-3-methoxy-5-polyprenylbenzoate decarboxylase activity"/>
    <property type="evidence" value="ECO:0007669"/>
    <property type="project" value="UniProtKB-EC"/>
</dbReference>
<comment type="catalytic activity">
    <reaction evidence="7">
        <text>a 4-hydroxy-3-methoxy-5-(all-trans-polyprenyl)benzoate + H(+) = a 2-methoxy-6-(all-trans-polyprenyl)phenol + CO2</text>
        <dbReference type="Rhea" id="RHEA:81179"/>
        <dbReference type="Rhea" id="RHEA-COMP:9551"/>
        <dbReference type="Rhea" id="RHEA-COMP:10931"/>
        <dbReference type="ChEBI" id="CHEBI:15378"/>
        <dbReference type="ChEBI" id="CHEBI:16526"/>
        <dbReference type="ChEBI" id="CHEBI:62731"/>
        <dbReference type="ChEBI" id="CHEBI:84443"/>
        <dbReference type="EC" id="4.1.1.130"/>
    </reaction>
</comment>
<keyword evidence="9" id="KW-1185">Reference proteome</keyword>
<dbReference type="Proteomes" id="UP000015104">
    <property type="component" value="Unassembled WGS sequence"/>
</dbReference>
<keyword evidence="3 7" id="KW-0862">Zinc</keyword>
<dbReference type="PANTHER" id="PTHR12922:SF7">
    <property type="entry name" value="UBIQUINONE BIOSYNTHESIS PROTEIN COQ4 HOMOLOG, MITOCHONDRIAL"/>
    <property type="match status" value="1"/>
</dbReference>
<evidence type="ECO:0000313" key="9">
    <source>
        <dbReference type="Proteomes" id="UP000015104"/>
    </source>
</evidence>
<dbReference type="EnsemblMetazoa" id="tetur03g10167.1">
    <property type="protein sequence ID" value="tetur03g10167.1"/>
    <property type="gene ID" value="tetur03g10167"/>
</dbReference>
<dbReference type="PANTHER" id="PTHR12922">
    <property type="entry name" value="UBIQUINONE BIOSYNTHESIS PROTEIN"/>
    <property type="match status" value="1"/>
</dbReference>
<sequence>MTLNTLTRSSRVLLTNFNLGNNRCSARWTSDCIKITPLQRTLLAIGSSAVALIDPFRDDMVAVSGEVMGQQALKRMWKNMASDEEGSKILADKPRINSSQIDLKYLESLPVNSLGHQYVKFLKDNNISCDTRKEVKFVDDPELAYVMQRYRETHDLVHLLLHMPTNMLGEVVVKWVEAIQYNLPMCWGAAVFGASRLKPKQRAKYTSTHLDWAIQAGKQSHYLLNIYFEKRWNQDIENLRQELNIPSPP</sequence>
<feature type="binding site" evidence="7">
    <location>
        <position position="158"/>
    </location>
    <ligand>
        <name>Zn(2+)</name>
        <dbReference type="ChEBI" id="CHEBI:29105"/>
    </ligand>
</feature>
<comment type="similarity">
    <text evidence="7">Belongs to the COQ4 family.</text>
</comment>
<evidence type="ECO:0000256" key="7">
    <source>
        <dbReference type="HAMAP-Rule" id="MF_03111"/>
    </source>
</evidence>
<comment type="subcellular location">
    <subcellularLocation>
        <location evidence="7">Mitochondrion inner membrane</location>
        <topology evidence="7">Peripheral membrane protein</topology>
        <orientation evidence="7">Matrix side</orientation>
    </subcellularLocation>
</comment>
<evidence type="ECO:0000256" key="4">
    <source>
        <dbReference type="ARBA" id="ARBA00023128"/>
    </source>
</evidence>
<feature type="binding site" evidence="7">
    <location>
        <position position="170"/>
    </location>
    <ligand>
        <name>Zn(2+)</name>
        <dbReference type="ChEBI" id="CHEBI:29105"/>
    </ligand>
</feature>
<dbReference type="AlphaFoldDB" id="A0A158P4G9"/>
<evidence type="ECO:0000256" key="5">
    <source>
        <dbReference type="ARBA" id="ARBA00023136"/>
    </source>
</evidence>
<keyword evidence="7" id="KW-0479">Metal-binding</keyword>
<comment type="subunit">
    <text evidence="7">Component of a multi-subunit COQ enzyme complex.</text>
</comment>
<dbReference type="STRING" id="32264.A0A158P4G9"/>
<keyword evidence="5 7" id="KW-0472">Membrane</keyword>
<dbReference type="OrthoDB" id="4249at2759"/>
<keyword evidence="6 7" id="KW-0456">Lyase</keyword>
<dbReference type="KEGG" id="tut:107359075"/>
<proteinExistence type="inferred from homology"/>
<dbReference type="EC" id="4.1.1.130" evidence="7"/>
<reference evidence="9" key="1">
    <citation type="submission" date="2011-08" db="EMBL/GenBank/DDBJ databases">
        <authorList>
            <person name="Rombauts S."/>
        </authorList>
    </citation>
    <scope>NUCLEOTIDE SEQUENCE</scope>
    <source>
        <strain evidence="9">London</strain>
    </source>
</reference>
<feature type="binding site" evidence="7">
    <location>
        <position position="154"/>
    </location>
    <ligand>
        <name>Zn(2+)</name>
        <dbReference type="ChEBI" id="CHEBI:29105"/>
    </ligand>
</feature>
<dbReference type="UniPathway" id="UPA00232"/>
<dbReference type="GO" id="GO:0031314">
    <property type="term" value="C:extrinsic component of mitochondrial inner membrane"/>
    <property type="evidence" value="ECO:0007669"/>
    <property type="project" value="UniProtKB-UniRule"/>
</dbReference>
<evidence type="ECO:0000256" key="3">
    <source>
        <dbReference type="ARBA" id="ARBA00022833"/>
    </source>
</evidence>
<keyword evidence="4 7" id="KW-0496">Mitochondrion</keyword>
<dbReference type="InterPro" id="IPR027540">
    <property type="entry name" value="Coq4_euk"/>
</dbReference>
<evidence type="ECO:0000256" key="1">
    <source>
        <dbReference type="ARBA" id="ARBA00022688"/>
    </source>
</evidence>
<gene>
    <name evidence="8" type="primary">107359075</name>
</gene>
<keyword evidence="2 7" id="KW-0999">Mitochondrion inner membrane</keyword>
<dbReference type="Pfam" id="PF05019">
    <property type="entry name" value="Coq4"/>
    <property type="match status" value="1"/>
</dbReference>
<keyword evidence="1 7" id="KW-0831">Ubiquinone biosynthesis</keyword>
<dbReference type="InterPro" id="IPR007715">
    <property type="entry name" value="Coq4"/>
</dbReference>
<feature type="binding site" evidence="7">
    <location>
        <position position="155"/>
    </location>
    <ligand>
        <name>Zn(2+)</name>
        <dbReference type="ChEBI" id="CHEBI:29105"/>
    </ligand>
</feature>
<dbReference type="eggNOG" id="KOG3244">
    <property type="taxonomic scope" value="Eukaryota"/>
</dbReference>
<evidence type="ECO:0000313" key="8">
    <source>
        <dbReference type="EnsemblMetazoa" id="tetur03g10167.1"/>
    </source>
</evidence>
<dbReference type="GO" id="GO:0008270">
    <property type="term" value="F:zinc ion binding"/>
    <property type="evidence" value="ECO:0007669"/>
    <property type="project" value="UniProtKB-UniRule"/>
</dbReference>
<comment type="function">
    <text evidence="7">Lyase that catalyzes the C1-decarboxylation of 4-hydroxy-3-methoxy-5-(all-trans-polyprenyl)benzoic acid into 2-methoxy-6-(all-trans-polyprenyl)phenol during ubiquinone biosynthesis.</text>
</comment>
<name>A0A158P4G9_TETUR</name>
<organism evidence="8 9">
    <name type="scientific">Tetranychus urticae</name>
    <name type="common">Two-spotted spider mite</name>
    <dbReference type="NCBI Taxonomy" id="32264"/>
    <lineage>
        <taxon>Eukaryota</taxon>
        <taxon>Metazoa</taxon>
        <taxon>Ecdysozoa</taxon>
        <taxon>Arthropoda</taxon>
        <taxon>Chelicerata</taxon>
        <taxon>Arachnida</taxon>
        <taxon>Acari</taxon>
        <taxon>Acariformes</taxon>
        <taxon>Trombidiformes</taxon>
        <taxon>Prostigmata</taxon>
        <taxon>Eleutherengona</taxon>
        <taxon>Raphignathae</taxon>
        <taxon>Tetranychoidea</taxon>
        <taxon>Tetranychidae</taxon>
        <taxon>Tetranychus</taxon>
    </lineage>
</organism>
<dbReference type="HAMAP" id="MF_03111">
    <property type="entry name" value="Coq4"/>
    <property type="match status" value="1"/>
</dbReference>
<dbReference type="OMA" id="YYERHFH"/>
<evidence type="ECO:0000256" key="2">
    <source>
        <dbReference type="ARBA" id="ARBA00022792"/>
    </source>
</evidence>
<reference evidence="8" key="2">
    <citation type="submission" date="2016-04" db="UniProtKB">
        <authorList>
            <consortium name="EnsemblMetazoa"/>
        </authorList>
    </citation>
    <scope>IDENTIFICATION</scope>
</reference>
<evidence type="ECO:0000256" key="6">
    <source>
        <dbReference type="ARBA" id="ARBA00023239"/>
    </source>
</evidence>
<comment type="pathway">
    <text evidence="7">Cofactor biosynthesis; ubiquinone biosynthesis.</text>
</comment>
<dbReference type="EMBL" id="CAEY01001108">
    <property type="status" value="NOT_ANNOTATED_CDS"/>
    <property type="molecule type" value="Genomic_DNA"/>
</dbReference>
<protein>
    <recommendedName>
        <fullName evidence="7">Ubiquinone biosynthesis protein COQ4 homolog, mitochondrial</fullName>
    </recommendedName>
    <alternativeName>
        <fullName evidence="7">4-hydroxy-3-methoxy-5-polyprenylbenzoate decarboxylase</fullName>
        <ecNumber evidence="7">4.1.1.130</ecNumber>
    </alternativeName>
    <alternativeName>
        <fullName evidence="7">Coenzyme Q biosynthesis protein 4 homolog</fullName>
    </alternativeName>
</protein>
<accession>A0A158P4G9</accession>